<dbReference type="AlphaFoldDB" id="A0A6I2U1Y9"/>
<reference evidence="2 3" key="1">
    <citation type="submission" date="2019-08" db="EMBL/GenBank/DDBJ databases">
        <title>In-depth cultivation of the pig gut microbiome towards novel bacterial diversity and tailored functional studies.</title>
        <authorList>
            <person name="Wylensek D."/>
            <person name="Hitch T.C.A."/>
            <person name="Clavel T."/>
        </authorList>
    </citation>
    <scope>NUCLEOTIDE SEQUENCE [LARGE SCALE GENOMIC DNA]</scope>
    <source>
        <strain evidence="2 3">LKV-178-WT-2C</strain>
    </source>
</reference>
<dbReference type="RefSeq" id="WP_154483177.1">
    <property type="nucleotide sequence ID" value="NZ_JBNPLV010000008.1"/>
</dbReference>
<accession>A0A6I2U1Y9</accession>
<dbReference type="EMBL" id="VUNF01000043">
    <property type="protein sequence ID" value="MST78742.1"/>
    <property type="molecule type" value="Genomic_DNA"/>
</dbReference>
<feature type="signal peptide" evidence="1">
    <location>
        <begin position="1"/>
        <end position="20"/>
    </location>
</feature>
<sequence>MKKTIFLIYVLLTISVAAMAQKHVVVEDYWWNDHPDGYLWSMGTFSTAEVNVAAMIPQDMEGCVIDEVAFYASDISQLTDIKLFVTRKLSKDINNLDIVLTPTELPTEADAQGKWRVRAKLPEDFIVPFGGAYIGYKVTPTDGMASAMNTWTDSPDGWPLPADKSMFIQGGPELQWSSLGDTFGAAAVTAHVKARNVEDNSVALYEKTEYVKLTGEKDFEYILPVKNRSAKDIQSLTYTVSIDGGEAKEFTYTFQYQFKAFGLSSIVGKIDAPDTDGCHSMDIDITKVDGVENTSDARSMKLMLVTVPKSAPRNTIVESFRSAGLGMMPLNIIGERKLKELYGGKAIILGANSDDYWECADYQEVVRKYYYNNLNNFCFDRALPAIDPYRGYHLYEKSGEMVYSTNEAFDYINAITSEATVGIDARWHSDEGTTIDVDVTTTFLYDREDAPYHLELYLKESPIQAVGKDDDNWWNEAISNAYSGSEEELPEEFDWFVQAVPIIPGYIFENVVRACWGALTGIDGSIMAPIVKNVPQTYSTTLDLSEIDIRDKNNLHLVAMLVNEGGTVVNAAEVSLGNATSIESIKESTKAIVPDRIYNLRGIEIKSPKGLYIKGGKVRVNK</sequence>
<dbReference type="Proteomes" id="UP000450161">
    <property type="component" value="Unassembled WGS sequence"/>
</dbReference>
<proteinExistence type="predicted"/>
<keyword evidence="1" id="KW-0732">Signal</keyword>
<name>A0A6I2U1Y9_9BACT</name>
<comment type="caution">
    <text evidence="2">The sequence shown here is derived from an EMBL/GenBank/DDBJ whole genome shotgun (WGS) entry which is preliminary data.</text>
</comment>
<dbReference type="Gene3D" id="2.60.40.10">
    <property type="entry name" value="Immunoglobulins"/>
    <property type="match status" value="1"/>
</dbReference>
<protein>
    <submittedName>
        <fullName evidence="2">Omp28-related outer membrane protein</fullName>
    </submittedName>
</protein>
<gene>
    <name evidence="2" type="ORF">FYJ72_14040</name>
</gene>
<dbReference type="InterPro" id="IPR013783">
    <property type="entry name" value="Ig-like_fold"/>
</dbReference>
<feature type="chain" id="PRO_5026284559" evidence="1">
    <location>
        <begin position="21"/>
        <end position="622"/>
    </location>
</feature>
<organism evidence="2 3">
    <name type="scientific">Segatella copri</name>
    <dbReference type="NCBI Taxonomy" id="165179"/>
    <lineage>
        <taxon>Bacteria</taxon>
        <taxon>Pseudomonadati</taxon>
        <taxon>Bacteroidota</taxon>
        <taxon>Bacteroidia</taxon>
        <taxon>Bacteroidales</taxon>
        <taxon>Prevotellaceae</taxon>
        <taxon>Segatella</taxon>
    </lineage>
</organism>
<evidence type="ECO:0000313" key="2">
    <source>
        <dbReference type="EMBL" id="MST78742.1"/>
    </source>
</evidence>
<evidence type="ECO:0000313" key="3">
    <source>
        <dbReference type="Proteomes" id="UP000450161"/>
    </source>
</evidence>
<evidence type="ECO:0000256" key="1">
    <source>
        <dbReference type="SAM" id="SignalP"/>
    </source>
</evidence>